<comment type="caution">
    <text evidence="2">The sequence shown here is derived from an EMBL/GenBank/DDBJ whole genome shotgun (WGS) entry which is preliminary data.</text>
</comment>
<dbReference type="SUPFAM" id="SSF159894">
    <property type="entry name" value="YgaC/TfoX-N like"/>
    <property type="match status" value="1"/>
</dbReference>
<proteinExistence type="predicted"/>
<protein>
    <recommendedName>
        <fullName evidence="1">TfoX N-terminal domain-containing protein</fullName>
    </recommendedName>
</protein>
<dbReference type="AlphaFoldDB" id="A0A3A5L0Z6"/>
<accession>A0A3A5L0Z6</accession>
<dbReference type="Gene3D" id="3.30.1460.30">
    <property type="entry name" value="YgaC/TfoX-N like chaperone"/>
    <property type="match status" value="1"/>
</dbReference>
<dbReference type="Pfam" id="PF04993">
    <property type="entry name" value="TfoX_N"/>
    <property type="match status" value="1"/>
</dbReference>
<dbReference type="EMBL" id="QZWB01000020">
    <property type="protein sequence ID" value="RJT43728.1"/>
    <property type="molecule type" value="Genomic_DNA"/>
</dbReference>
<dbReference type="RefSeq" id="WP_120047534.1">
    <property type="nucleotide sequence ID" value="NZ_QZWB01000020.1"/>
</dbReference>
<name>A0A3A5L0Z6_9GAMM</name>
<dbReference type="InterPro" id="IPR007076">
    <property type="entry name" value="TfoX_N"/>
</dbReference>
<dbReference type="Proteomes" id="UP000270757">
    <property type="component" value="Unassembled WGS sequence"/>
</dbReference>
<organism evidence="2 3">
    <name type="scientific">Legionella taurinensis</name>
    <dbReference type="NCBI Taxonomy" id="70611"/>
    <lineage>
        <taxon>Bacteria</taxon>
        <taxon>Pseudomonadati</taxon>
        <taxon>Pseudomonadota</taxon>
        <taxon>Gammaproteobacteria</taxon>
        <taxon>Legionellales</taxon>
        <taxon>Legionellaceae</taxon>
        <taxon>Legionella</taxon>
    </lineage>
</organism>
<evidence type="ECO:0000313" key="3">
    <source>
        <dbReference type="Proteomes" id="UP000270757"/>
    </source>
</evidence>
<sequence>MSSKQSTIDFILEQITNAGTVYAKKMFGEYAIYCDDKVVALVCDDQLFVKPTTAGVIQHAKGTVDQQLMGPPKMSKRYLSNWSTFS</sequence>
<evidence type="ECO:0000313" key="2">
    <source>
        <dbReference type="EMBL" id="RJT43728.1"/>
    </source>
</evidence>
<gene>
    <name evidence="2" type="ORF">D6J04_13880</name>
</gene>
<evidence type="ECO:0000259" key="1">
    <source>
        <dbReference type="Pfam" id="PF04993"/>
    </source>
</evidence>
<feature type="domain" description="TfoX N-terminal" evidence="1">
    <location>
        <begin position="13"/>
        <end position="55"/>
    </location>
</feature>
<reference evidence="2 3" key="1">
    <citation type="submission" date="2018-09" db="EMBL/GenBank/DDBJ databases">
        <title>Draft genome sequences of Legionella taurinensis isolated from water samples.</title>
        <authorList>
            <person name="Chakeri A."/>
            <person name="Allerberger F."/>
            <person name="Kundi M."/>
            <person name="Ruppitsch W."/>
            <person name="Schmid D."/>
        </authorList>
    </citation>
    <scope>NUCLEOTIDE SEQUENCE [LARGE SCALE GENOMIC DNA]</scope>
    <source>
        <strain evidence="2 3">4570-18-6</strain>
    </source>
</reference>